<name>A0AA41Q8M0_9ACTN</name>
<dbReference type="Gene3D" id="2.60.120.10">
    <property type="entry name" value="Jelly Rolls"/>
    <property type="match status" value="1"/>
</dbReference>
<protein>
    <submittedName>
        <fullName evidence="2">HutD family protein</fullName>
    </submittedName>
</protein>
<dbReference type="InterPro" id="IPR010282">
    <property type="entry name" value="Uncharacterised_HutD/Ves"/>
</dbReference>
<dbReference type="Proteomes" id="UP001165378">
    <property type="component" value="Unassembled WGS sequence"/>
</dbReference>
<accession>A0AA41Q8M0</accession>
<sequence length="200" mass="20450">MNHFDVETLPVSPWRNGGGETREIASGPAGSEGPAPAAAWGWRASIATIAQDGPFSVFPGVDRSITLLSGDGVRLVGEGGVDHLLVRAGEPFAFPGDIALGATLTGGSSRDFNIMTRRGGWAADVRRVTGPATPPPGHAGVFYVLQGTWSYDGTVLAAGHGVWWPHDSAHSPATAAPASPDAAALWADIRPAPDAGPAEG</sequence>
<gene>
    <name evidence="2" type="ORF">LZ495_39275</name>
</gene>
<evidence type="ECO:0000313" key="3">
    <source>
        <dbReference type="Proteomes" id="UP001165378"/>
    </source>
</evidence>
<reference evidence="2" key="1">
    <citation type="submission" date="2022-01" db="EMBL/GenBank/DDBJ databases">
        <title>Genome-Based Taxonomic Classification of the Phylum Actinobacteria.</title>
        <authorList>
            <person name="Gao Y."/>
        </authorList>
    </citation>
    <scope>NUCLEOTIDE SEQUENCE</scope>
    <source>
        <strain evidence="2">KLBMP 8922</strain>
    </source>
</reference>
<dbReference type="InterPro" id="IPR011051">
    <property type="entry name" value="RmlC_Cupin_sf"/>
</dbReference>
<dbReference type="SUPFAM" id="SSF51182">
    <property type="entry name" value="RmlC-like cupins"/>
    <property type="match status" value="1"/>
</dbReference>
<dbReference type="PANTHER" id="PTHR37943">
    <property type="entry name" value="PROTEIN VES"/>
    <property type="match status" value="1"/>
</dbReference>
<feature type="compositionally biased region" description="Low complexity" evidence="1">
    <location>
        <begin position="24"/>
        <end position="36"/>
    </location>
</feature>
<organism evidence="2 3">
    <name type="scientific">Yinghuangia soli</name>
    <dbReference type="NCBI Taxonomy" id="2908204"/>
    <lineage>
        <taxon>Bacteria</taxon>
        <taxon>Bacillati</taxon>
        <taxon>Actinomycetota</taxon>
        <taxon>Actinomycetes</taxon>
        <taxon>Kitasatosporales</taxon>
        <taxon>Streptomycetaceae</taxon>
        <taxon>Yinghuangia</taxon>
    </lineage>
</organism>
<dbReference type="RefSeq" id="WP_235058007.1">
    <property type="nucleotide sequence ID" value="NZ_JAKFHA010000046.1"/>
</dbReference>
<feature type="region of interest" description="Disordered" evidence="1">
    <location>
        <begin position="1"/>
        <end position="36"/>
    </location>
</feature>
<dbReference type="PANTHER" id="PTHR37943:SF1">
    <property type="entry name" value="PROTEIN VES"/>
    <property type="match status" value="1"/>
</dbReference>
<dbReference type="CDD" id="cd20293">
    <property type="entry name" value="cupin_HutD_N"/>
    <property type="match status" value="1"/>
</dbReference>
<comment type="caution">
    <text evidence="2">The sequence shown here is derived from an EMBL/GenBank/DDBJ whole genome shotgun (WGS) entry which is preliminary data.</text>
</comment>
<dbReference type="Pfam" id="PF05962">
    <property type="entry name" value="HutD"/>
    <property type="match status" value="1"/>
</dbReference>
<evidence type="ECO:0000313" key="2">
    <source>
        <dbReference type="EMBL" id="MCF2533231.1"/>
    </source>
</evidence>
<proteinExistence type="predicted"/>
<keyword evidence="3" id="KW-1185">Reference proteome</keyword>
<dbReference type="AlphaFoldDB" id="A0AA41Q8M0"/>
<dbReference type="InterPro" id="IPR014710">
    <property type="entry name" value="RmlC-like_jellyroll"/>
</dbReference>
<evidence type="ECO:0000256" key="1">
    <source>
        <dbReference type="SAM" id="MobiDB-lite"/>
    </source>
</evidence>
<dbReference type="EMBL" id="JAKFHA010000046">
    <property type="protein sequence ID" value="MCF2533231.1"/>
    <property type="molecule type" value="Genomic_DNA"/>
</dbReference>